<accession>F2R0S8</accession>
<gene>
    <name evidence="1" type="ordered locus">SVEN_2159</name>
</gene>
<dbReference type="eggNOG" id="ENOG5031ME1">
    <property type="taxonomic scope" value="Bacteria"/>
</dbReference>
<reference evidence="1 2" key="1">
    <citation type="journal article" date="2011" name="BMC Genomics">
        <title>Genome-wide analysis of the role of GlnR in Streptomyces venezuelae provides new insights into global nitrogen regulation in actinomycetes.</title>
        <authorList>
            <person name="Pullan S.T."/>
            <person name="Bibb M.J."/>
            <person name="Merrick M."/>
        </authorList>
    </citation>
    <scope>NUCLEOTIDE SEQUENCE [LARGE SCALE GENOMIC DNA]</scope>
    <source>
        <strain evidence="1">ATCC 10712</strain>
    </source>
</reference>
<protein>
    <submittedName>
        <fullName evidence="1">Uncharacterized protein</fullName>
    </submittedName>
</protein>
<name>F2R0S8_STRVP</name>
<dbReference type="Proteomes" id="UP000006854">
    <property type="component" value="Chromosome"/>
</dbReference>
<dbReference type="HOGENOM" id="CLU_1383540_0_0_11"/>
<dbReference type="OrthoDB" id="4310170at2"/>
<keyword evidence="2" id="KW-1185">Reference proteome</keyword>
<organism evidence="1 2">
    <name type="scientific">Streptomyces venezuelae (strain ATCC 10712 / CBS 650.69 / DSM 40230 / JCM 4526 / NBRC 13096 / PD 04745)</name>
    <dbReference type="NCBI Taxonomy" id="953739"/>
    <lineage>
        <taxon>Bacteria</taxon>
        <taxon>Bacillati</taxon>
        <taxon>Actinomycetota</taxon>
        <taxon>Actinomycetes</taxon>
        <taxon>Kitasatosporales</taxon>
        <taxon>Streptomycetaceae</taxon>
        <taxon>Streptomyces</taxon>
    </lineage>
</organism>
<evidence type="ECO:0000313" key="1">
    <source>
        <dbReference type="EMBL" id="CCA55445.1"/>
    </source>
</evidence>
<evidence type="ECO:0000313" key="2">
    <source>
        <dbReference type="Proteomes" id="UP000006854"/>
    </source>
</evidence>
<dbReference type="AlphaFoldDB" id="F2R0S8"/>
<sequence length="197" mass="20603">MSTTDPYGQSISIAALTDAPNAQALAAGIADAVAPRTVMRFTSASARTAALTGAAAPVAGMVTYLATEDRYEGRMADGTWQALSPGPWIPIEFASGFVARFGSPAYRVVNGAAEMRGNFEKSDGTPFTKGVALTIINLPAAVHPPAYRYFTCATELAADVYCRIEVTPDGDVQLVIPTSTGTAASWASLDNVRYSLT</sequence>
<dbReference type="GeneID" id="51862727"/>
<dbReference type="EMBL" id="FR845719">
    <property type="protein sequence ID" value="CCA55445.1"/>
    <property type="molecule type" value="Genomic_DNA"/>
</dbReference>
<dbReference type="STRING" id="953739.SVEN_2159"/>
<dbReference type="PATRIC" id="fig|953739.5.peg.4316"/>
<dbReference type="RefSeq" id="WP_015033363.1">
    <property type="nucleotide sequence ID" value="NC_018750.1"/>
</dbReference>
<proteinExistence type="predicted"/>
<dbReference type="KEGG" id="sve:SVEN_2159"/>